<dbReference type="SUPFAM" id="SSF88688">
    <property type="entry name" value="Families 57/38 glycoside transferase middle domain"/>
    <property type="match status" value="1"/>
</dbReference>
<keyword evidence="7" id="KW-0378">Hydrolase</keyword>
<evidence type="ECO:0000256" key="1">
    <source>
        <dbReference type="ARBA" id="ARBA00006821"/>
    </source>
</evidence>
<dbReference type="EMBL" id="LVJN01000014">
    <property type="protein sequence ID" value="OSM07286.1"/>
    <property type="molecule type" value="Genomic_DNA"/>
</dbReference>
<dbReference type="Gene3D" id="3.20.110.10">
    <property type="entry name" value="Glycoside hydrolase 38, N terminal domain"/>
    <property type="match status" value="1"/>
</dbReference>
<dbReference type="InterPro" id="IPR015293">
    <property type="entry name" value="BE_C"/>
</dbReference>
<feature type="domain" description="1,4-alpha-glucan branching enzyme C-terminal" evidence="6">
    <location>
        <begin position="428"/>
        <end position="522"/>
    </location>
</feature>
<comment type="caution">
    <text evidence="7">The sequence shown here is derived from an EMBL/GenBank/DDBJ whole genome shotgun (WGS) entry which is preliminary data.</text>
</comment>
<dbReference type="GO" id="GO:0005576">
    <property type="term" value="C:extracellular region"/>
    <property type="evidence" value="ECO:0007669"/>
    <property type="project" value="TreeGrafter"/>
</dbReference>
<reference evidence="7 8" key="1">
    <citation type="journal article" date="2016" name="BMC Genomics">
        <title>Combined genomic and structural analyses of a cultured magnetotactic bacterium reveals its niche adaptation to a dynamic environment.</title>
        <authorList>
            <person name="Araujo A.C."/>
            <person name="Morillo V."/>
            <person name="Cypriano J."/>
            <person name="Teixeira L.C."/>
            <person name="Leao P."/>
            <person name="Lyra S."/>
            <person name="Almeida L.G."/>
            <person name="Bazylinski D.A."/>
            <person name="Vasconcellos A.T."/>
            <person name="Abreu F."/>
            <person name="Lins U."/>
        </authorList>
    </citation>
    <scope>NUCLEOTIDE SEQUENCE [LARGE SCALE GENOMIC DNA]</scope>
    <source>
        <strain evidence="7 8">IT-1</strain>
    </source>
</reference>
<evidence type="ECO:0000313" key="8">
    <source>
        <dbReference type="Proteomes" id="UP000194003"/>
    </source>
</evidence>
<comment type="similarity">
    <text evidence="1 4">Belongs to the glycosyl hydrolase 57 family.</text>
</comment>
<keyword evidence="8" id="KW-1185">Reference proteome</keyword>
<dbReference type="Proteomes" id="UP000194003">
    <property type="component" value="Unassembled WGS sequence"/>
</dbReference>
<name>A0A1Y2K9C8_9PROT</name>
<dbReference type="STRING" id="1434232.MAIT1_04494"/>
<evidence type="ECO:0000256" key="4">
    <source>
        <dbReference type="RuleBase" id="RU361196"/>
    </source>
</evidence>
<dbReference type="InterPro" id="IPR011330">
    <property type="entry name" value="Glyco_hydro/deAcase_b/a-brl"/>
</dbReference>
<dbReference type="InterPro" id="IPR027291">
    <property type="entry name" value="Glyco_hydro_38_N_sf"/>
</dbReference>
<evidence type="ECO:0000256" key="3">
    <source>
        <dbReference type="PIRSR" id="PIRSR640042-1"/>
    </source>
</evidence>
<dbReference type="PANTHER" id="PTHR41695">
    <property type="entry name" value="1,4-ALPHA-GLUCAN BRANCHING ENZYME RV3031-RELATED"/>
    <property type="match status" value="1"/>
</dbReference>
<keyword evidence="2 4" id="KW-0119">Carbohydrate metabolism</keyword>
<feature type="domain" description="Glycoside hydrolase family 57 N-terminal" evidence="5">
    <location>
        <begin position="14"/>
        <end position="378"/>
    </location>
</feature>
<accession>A0A1Y2K9C8</accession>
<evidence type="ECO:0000259" key="5">
    <source>
        <dbReference type="Pfam" id="PF03065"/>
    </source>
</evidence>
<sequence>MEPDQSILQGAFLLVLHAHLPYARHPEHPRALEECWLFEAISETYLPLIEMLERLAAEGRRGLLALSVSPPLAAMLEDELLQKRFDDYLQRQCALLEDLLEKPDPATIDLEAPLRWHLARIQGIAARYHARGGDLLGALARLARAGVIELLRTTATHAVLPLLRHWPESLQAQLSLGAQAHQQAFGLTAPGLWLPECAYDPMLLPLLRRAGVNYCFLDAACLTSQDLGAGEAPPMAELGERVVGFFRHNGLSRLVWDAQIGYPHHAAYREFHHDLSDLLPLKRIGPYLAHAQIASPSGVKPYCVTGGSAPKAPYDPAAAQTQARADAAHFVEQLAARRGDHTQGPIAVLPFDAELFGHWWLEGIDWLEALLRAAPQAGVTSTLPAAAMGQAAPTPLHHPARAATWGRDGDNSAWLNPRNAWVYPLLDQAHIRLRAVYDAPEADSDAGQRALCHMGRCLLLAQASDWPFLLDHGAHSDYAAGRVKSYLARFHHLATQVQSGVISASELTLLEELDPIFPRLTAQMLQCCEIVGE</sequence>
<dbReference type="InterPro" id="IPR037090">
    <property type="entry name" value="57_glycoside_trans_central"/>
</dbReference>
<dbReference type="AlphaFoldDB" id="A0A1Y2K9C8"/>
<dbReference type="InterPro" id="IPR040042">
    <property type="entry name" value="Branching_enz_MT3115-like"/>
</dbReference>
<gene>
    <name evidence="7" type="ORF">MAIT1_04494</name>
</gene>
<dbReference type="GO" id="GO:0030979">
    <property type="term" value="P:alpha-glucan biosynthetic process"/>
    <property type="evidence" value="ECO:0007669"/>
    <property type="project" value="InterPro"/>
</dbReference>
<protein>
    <submittedName>
        <fullName evidence="7">Putative glycoside hydrolase</fullName>
    </submittedName>
</protein>
<dbReference type="InterPro" id="IPR028995">
    <property type="entry name" value="Glyco_hydro_57/38_cen_sf"/>
</dbReference>
<dbReference type="PANTHER" id="PTHR41695:SF1">
    <property type="entry name" value="1,4-ALPHA-GLUCAN BRANCHING ENZYME TK1436"/>
    <property type="match status" value="1"/>
</dbReference>
<proteinExistence type="inferred from homology"/>
<dbReference type="Gene3D" id="1.20.1430.10">
    <property type="entry name" value="Families 57/38 glycoside transferase, middle domain"/>
    <property type="match status" value="1"/>
</dbReference>
<dbReference type="Pfam" id="PF09210">
    <property type="entry name" value="BE_C"/>
    <property type="match status" value="1"/>
</dbReference>
<feature type="active site" description="Proton donor" evidence="3">
    <location>
        <position position="352"/>
    </location>
</feature>
<evidence type="ECO:0000256" key="2">
    <source>
        <dbReference type="ARBA" id="ARBA00023277"/>
    </source>
</evidence>
<evidence type="ECO:0000313" key="7">
    <source>
        <dbReference type="EMBL" id="OSM07286.1"/>
    </source>
</evidence>
<evidence type="ECO:0000259" key="6">
    <source>
        <dbReference type="Pfam" id="PF09210"/>
    </source>
</evidence>
<dbReference type="SUPFAM" id="SSF88713">
    <property type="entry name" value="Glycoside hydrolase/deacetylase"/>
    <property type="match status" value="1"/>
</dbReference>
<dbReference type="GO" id="GO:0003844">
    <property type="term" value="F:1,4-alpha-glucan branching enzyme activity"/>
    <property type="evidence" value="ECO:0007669"/>
    <property type="project" value="InterPro"/>
</dbReference>
<dbReference type="Pfam" id="PF03065">
    <property type="entry name" value="Glyco_hydro_57"/>
    <property type="match status" value="1"/>
</dbReference>
<dbReference type="GO" id="GO:0016787">
    <property type="term" value="F:hydrolase activity"/>
    <property type="evidence" value="ECO:0007669"/>
    <property type="project" value="UniProtKB-KW"/>
</dbReference>
<dbReference type="InterPro" id="IPR004300">
    <property type="entry name" value="Glyco_hydro_57_N"/>
</dbReference>
<organism evidence="7 8">
    <name type="scientific">Magnetofaba australis IT-1</name>
    <dbReference type="NCBI Taxonomy" id="1434232"/>
    <lineage>
        <taxon>Bacteria</taxon>
        <taxon>Pseudomonadati</taxon>
        <taxon>Pseudomonadota</taxon>
        <taxon>Magnetococcia</taxon>
        <taxon>Magnetococcales</taxon>
        <taxon>Magnetococcaceae</taxon>
        <taxon>Magnetofaba</taxon>
    </lineage>
</organism>
<feature type="active site" description="Nucleophile" evidence="3">
    <location>
        <position position="196"/>
    </location>
</feature>